<dbReference type="EMBL" id="JAULSJ010000025">
    <property type="protein sequence ID" value="MDO3426226.1"/>
    <property type="molecule type" value="Genomic_DNA"/>
</dbReference>
<evidence type="ECO:0000259" key="1">
    <source>
        <dbReference type="SMART" id="SM00245"/>
    </source>
</evidence>
<dbReference type="PANTHER" id="PTHR32060:SF30">
    <property type="entry name" value="CARBOXY-TERMINAL PROCESSING PROTEASE CTPA"/>
    <property type="match status" value="1"/>
</dbReference>
<dbReference type="InterPro" id="IPR036034">
    <property type="entry name" value="PDZ_sf"/>
</dbReference>
<organism evidence="2 3">
    <name type="scientific">Chryseobacterium urinae</name>
    <dbReference type="NCBI Taxonomy" id="3058400"/>
    <lineage>
        <taxon>Bacteria</taxon>
        <taxon>Pseudomonadati</taxon>
        <taxon>Bacteroidota</taxon>
        <taxon>Flavobacteriia</taxon>
        <taxon>Flavobacteriales</taxon>
        <taxon>Weeksellaceae</taxon>
        <taxon>Chryseobacterium group</taxon>
        <taxon>Chryseobacterium</taxon>
    </lineage>
</organism>
<protein>
    <submittedName>
        <fullName evidence="2">S41 family peptidase</fullName>
    </submittedName>
</protein>
<evidence type="ECO:0000313" key="2">
    <source>
        <dbReference type="EMBL" id="MDO3426226.1"/>
    </source>
</evidence>
<dbReference type="PANTHER" id="PTHR32060">
    <property type="entry name" value="TAIL-SPECIFIC PROTEASE"/>
    <property type="match status" value="1"/>
</dbReference>
<comment type="caution">
    <text evidence="2">The sequence shown here is derived from an EMBL/GenBank/DDBJ whole genome shotgun (WGS) entry which is preliminary data.</text>
</comment>
<dbReference type="Proteomes" id="UP001168128">
    <property type="component" value="Unassembled WGS sequence"/>
</dbReference>
<dbReference type="SUPFAM" id="SSF52096">
    <property type="entry name" value="ClpP/crotonase"/>
    <property type="match status" value="1"/>
</dbReference>
<feature type="domain" description="Tail specific protease" evidence="1">
    <location>
        <begin position="329"/>
        <end position="521"/>
    </location>
</feature>
<dbReference type="InterPro" id="IPR005151">
    <property type="entry name" value="Tail-specific_protease"/>
</dbReference>
<evidence type="ECO:0000313" key="3">
    <source>
        <dbReference type="Proteomes" id="UP001168128"/>
    </source>
</evidence>
<keyword evidence="3" id="KW-1185">Reference proteome</keyword>
<name>A0ABT8U577_9FLAO</name>
<dbReference type="RefSeq" id="WP_302716936.1">
    <property type="nucleotide sequence ID" value="NZ_JAULSJ010000025.1"/>
</dbReference>
<dbReference type="Gene3D" id="2.30.42.10">
    <property type="match status" value="1"/>
</dbReference>
<reference evidence="2" key="1">
    <citation type="submission" date="2023-07" db="EMBL/GenBank/DDBJ databases">
        <title>AMR profile of multidrug- resistance Chryseobacterium gambrini related strain.</title>
        <authorList>
            <person name="Kirdat K."/>
            <person name="Bhatt A."/>
            <person name="Kuyare S."/>
            <person name="Yadav A."/>
        </authorList>
    </citation>
    <scope>NUCLEOTIDE SEQUENCE</scope>
    <source>
        <strain evidence="2">APV-1</strain>
    </source>
</reference>
<dbReference type="InterPro" id="IPR029045">
    <property type="entry name" value="ClpP/crotonase-like_dom_sf"/>
</dbReference>
<dbReference type="Pfam" id="PF03572">
    <property type="entry name" value="Peptidase_S41"/>
    <property type="match status" value="1"/>
</dbReference>
<gene>
    <name evidence="2" type="ORF">QWT87_15095</name>
</gene>
<dbReference type="Gene3D" id="3.90.226.10">
    <property type="entry name" value="2-enoyl-CoA Hydratase, Chain A, domain 1"/>
    <property type="match status" value="1"/>
</dbReference>
<proteinExistence type="predicted"/>
<accession>A0ABT8U577</accession>
<dbReference type="SMART" id="SM00245">
    <property type="entry name" value="TSPc"/>
    <property type="match status" value="1"/>
</dbReference>
<sequence>MRKFSLFIILFLNLHFSAQTLSENQKLESLCKVWGFLKYYHPNVSKGQFNWDQQLFQKIDELENINDKDQLNELYSNWIESLGKIEDCKNCVNDNDKVYFLKNFDLGWMDDQHIFSENVREKLKFIENNRNIGENYYFGLNGRKVYFRNENSYGSKFTSKQIALLEFFRYWNYAEYFFAYKYKTDQNWNDVLREMIPKFLAVDNDENYHLSLAELVTKTDDSHAFLFSKLTSLNQYGRKNVPVQYSYAEGKLVVTKIFPTIFNEENPLKTGDVIYDVEGLTIPQKVNLFGKYIPASNSWGKINKSKYLFLYTNKDSLELKIERDGINLVLKVKTYLQKEIIRENPTVPEKWKFLDDEKKMGYVNMGLIKRSDLNDMFENLKNTESIIFDSRNYPNMTILPLSRLLLPENKIYYEFIFPETNYLSKFYRRKNNIGRNNPDYYKGNVVVLVNEVTQSQAETTVMMLKQHPKAKVIGGYTSGANGDVISFNIAGLKTCFTGLGAYYPDGRETQRIGIIPDIIVRPTVKGIQQGKDEILERALEYLKSGN</sequence>